<proteinExistence type="inferred from homology"/>
<dbReference type="InterPro" id="IPR050490">
    <property type="entry name" value="Bact_solute-bd_prot1"/>
</dbReference>
<evidence type="ECO:0000256" key="3">
    <source>
        <dbReference type="ARBA" id="ARBA00022729"/>
    </source>
</evidence>
<evidence type="ECO:0000256" key="2">
    <source>
        <dbReference type="ARBA" id="ARBA00022448"/>
    </source>
</evidence>
<feature type="signal peptide" evidence="5">
    <location>
        <begin position="1"/>
        <end position="30"/>
    </location>
</feature>
<dbReference type="SUPFAM" id="SSF53850">
    <property type="entry name" value="Periplasmic binding protein-like II"/>
    <property type="match status" value="1"/>
</dbReference>
<dbReference type="EMBL" id="CM001889">
    <property type="protein sequence ID" value="EOY52408.1"/>
    <property type="molecule type" value="Genomic_DNA"/>
</dbReference>
<dbReference type="Proteomes" id="UP000014062">
    <property type="component" value="Chromosome"/>
</dbReference>
<organism evidence="6 7">
    <name type="scientific">Streptomyces lividans 1326</name>
    <dbReference type="NCBI Taxonomy" id="1200984"/>
    <lineage>
        <taxon>Bacteria</taxon>
        <taxon>Bacillati</taxon>
        <taxon>Actinomycetota</taxon>
        <taxon>Actinomycetes</taxon>
        <taxon>Kitasatosporales</taxon>
        <taxon>Streptomycetaceae</taxon>
        <taxon>Streptomyces</taxon>
    </lineage>
</organism>
<feature type="chain" id="PRO_5039677890" evidence="5">
    <location>
        <begin position="31"/>
        <end position="467"/>
    </location>
</feature>
<feature type="region of interest" description="Disordered" evidence="4">
    <location>
        <begin position="439"/>
        <end position="467"/>
    </location>
</feature>
<evidence type="ECO:0000256" key="5">
    <source>
        <dbReference type="SAM" id="SignalP"/>
    </source>
</evidence>
<dbReference type="Gene3D" id="3.40.190.10">
    <property type="entry name" value="Periplasmic binding protein-like II"/>
    <property type="match status" value="1"/>
</dbReference>
<dbReference type="PANTHER" id="PTHR43649">
    <property type="entry name" value="ARABINOSE-BINDING PROTEIN-RELATED"/>
    <property type="match status" value="1"/>
</dbReference>
<dbReference type="PANTHER" id="PTHR43649:SF34">
    <property type="entry name" value="ABC TRANSPORTER PERIPLASMIC-BINDING PROTEIN YCJN-RELATED"/>
    <property type="match status" value="1"/>
</dbReference>
<dbReference type="PROSITE" id="PS51257">
    <property type="entry name" value="PROKAR_LIPOPROTEIN"/>
    <property type="match status" value="1"/>
</dbReference>
<protein>
    <submittedName>
        <fullName evidence="6">ABC-type sugar transport system, periplasmic binding protein YcjN</fullName>
    </submittedName>
</protein>
<reference evidence="7" key="1">
    <citation type="journal article" date="2013" name="Genome Biol. Evol.">
        <title>The genome sequence of Streptomyces lividans 66 reveals a novel tRNA-dependent peptide biosynthetic system within a metal-related genomic island.</title>
        <authorList>
            <person name="Cruz-Morales P."/>
            <person name="Vijgenboom E."/>
            <person name="Iruegas-Bocardo F."/>
            <person name="Girard G."/>
            <person name="Yanez-Guerra L.A."/>
            <person name="Ramos-Aboites H.E."/>
            <person name="Pernodet J.L."/>
            <person name="Anne J."/>
            <person name="van Wezel G.P."/>
            <person name="Barona-Gomez F."/>
        </authorList>
    </citation>
    <scope>NUCLEOTIDE SEQUENCE [LARGE SCALE GENOMIC DNA]</scope>
    <source>
        <strain evidence="7">1326</strain>
    </source>
</reference>
<accession>A0A7U9HEY9</accession>
<keyword evidence="6" id="KW-0762">Sugar transport</keyword>
<keyword evidence="3 5" id="KW-0732">Signal</keyword>
<sequence>MRIRTLRSRTIAVGVTAALGIGLLSGCASSTGPGRPDREITVWSQENLPDRVAATQKVIDGFEKKTGVKVKLVGVDEKQMPQLIMSAAASGTLPDVIGAAPMGQVWQMYSNGLLNTDIPKRIVDGLGRDTFNANALELTSDGGTSLGVPSDAWLQLLVYRKDQFGQKSLPAPTTYAKALAAAKALTTEGHDGISAATDPSDAFTSQSFESLALANDCQLVDDRHEVALDSPRCQEAFRTYDRLARTYGAPGTQTVDSTRATYFAGRSSMVIWSSFLLDELAGLRKDALPSCPQCAKDPRYLSDHSGIVTAMQGPDADEAAQFGEITSWVTTKTAETAASREFIEYMMGTGYESWFGMAPEGKIPVRKGTAAEPERYLDAWRHSDIGVDTRKPLDEVFPTSLLDQLADGVNNMRRWGITQGEGALVGATNGELPVPKAIGAMTSGQSSPSEAARDADEEVAALRKSLQ</sequence>
<evidence type="ECO:0000256" key="4">
    <source>
        <dbReference type="SAM" id="MobiDB-lite"/>
    </source>
</evidence>
<evidence type="ECO:0000313" key="7">
    <source>
        <dbReference type="Proteomes" id="UP000014062"/>
    </source>
</evidence>
<dbReference type="Pfam" id="PF13416">
    <property type="entry name" value="SBP_bac_8"/>
    <property type="match status" value="1"/>
</dbReference>
<name>A0A7U9HEY9_STRLI</name>
<evidence type="ECO:0000313" key="6">
    <source>
        <dbReference type="EMBL" id="EOY52408.1"/>
    </source>
</evidence>
<dbReference type="AlphaFoldDB" id="A0A7U9HEY9"/>
<dbReference type="InterPro" id="IPR006059">
    <property type="entry name" value="SBP"/>
</dbReference>
<gene>
    <name evidence="6" type="ORF">SLI_7708</name>
</gene>
<comment type="similarity">
    <text evidence="1">Belongs to the bacterial solute-binding protein 1 family.</text>
</comment>
<keyword evidence="2" id="KW-0813">Transport</keyword>
<dbReference type="RefSeq" id="WP_016328099.1">
    <property type="nucleotide sequence ID" value="NZ_CM001889.1"/>
</dbReference>
<evidence type="ECO:0000256" key="1">
    <source>
        <dbReference type="ARBA" id="ARBA00008520"/>
    </source>
</evidence>